<feature type="transmembrane region" description="Helical" evidence="6">
    <location>
        <begin position="281"/>
        <end position="299"/>
    </location>
</feature>
<keyword evidence="9" id="KW-1185">Reference proteome</keyword>
<dbReference type="Pfam" id="PF05938">
    <property type="entry name" value="Self-incomp_S1"/>
    <property type="match status" value="1"/>
</dbReference>
<dbReference type="PANTHER" id="PTHR31111:SF58">
    <property type="entry name" value="F-BOX DOMAIN-CONTAINING PROTEIN"/>
    <property type="match status" value="1"/>
</dbReference>
<comment type="similarity">
    <text evidence="2">Belongs to the plant self-incompatibility (S1) protein family.</text>
</comment>
<dbReference type="GO" id="GO:0060320">
    <property type="term" value="P:rejection of self pollen"/>
    <property type="evidence" value="ECO:0007669"/>
    <property type="project" value="UniProtKB-KW"/>
</dbReference>
<dbReference type="GO" id="GO:0005576">
    <property type="term" value="C:extracellular region"/>
    <property type="evidence" value="ECO:0007669"/>
    <property type="project" value="UniProtKB-SubCell"/>
</dbReference>
<dbReference type="EMBL" id="CACVBM020000133">
    <property type="protein sequence ID" value="CAA7014909.1"/>
    <property type="molecule type" value="Genomic_DNA"/>
</dbReference>
<evidence type="ECO:0000256" key="2">
    <source>
        <dbReference type="ARBA" id="ARBA00005581"/>
    </source>
</evidence>
<feature type="domain" description="F-box associated beta-propeller type 3" evidence="7">
    <location>
        <begin position="248"/>
        <end position="287"/>
    </location>
</feature>
<dbReference type="Pfam" id="PF08268">
    <property type="entry name" value="FBA_3"/>
    <property type="match status" value="2"/>
</dbReference>
<name>A0A6D2HGE7_9BRAS</name>
<evidence type="ECO:0000259" key="7">
    <source>
        <dbReference type="Pfam" id="PF08268"/>
    </source>
</evidence>
<keyword evidence="4" id="KW-0964">Secreted</keyword>
<reference evidence="8" key="1">
    <citation type="submission" date="2020-01" db="EMBL/GenBank/DDBJ databases">
        <authorList>
            <person name="Mishra B."/>
        </authorList>
    </citation>
    <scope>NUCLEOTIDE SEQUENCE [LARGE SCALE GENOMIC DNA]</scope>
</reference>
<keyword evidence="6" id="KW-0812">Transmembrane</keyword>
<dbReference type="PANTHER" id="PTHR31111">
    <property type="entry name" value="BNAA05G37150D PROTEIN-RELATED"/>
    <property type="match status" value="1"/>
</dbReference>
<evidence type="ECO:0000256" key="5">
    <source>
        <dbReference type="ARBA" id="ARBA00022729"/>
    </source>
</evidence>
<comment type="subcellular location">
    <subcellularLocation>
        <location evidence="1">Secreted</location>
    </subcellularLocation>
</comment>
<evidence type="ECO:0000256" key="1">
    <source>
        <dbReference type="ARBA" id="ARBA00004613"/>
    </source>
</evidence>
<keyword evidence="3" id="KW-0713">Self-incompatibility</keyword>
<evidence type="ECO:0000313" key="9">
    <source>
        <dbReference type="Proteomes" id="UP000467841"/>
    </source>
</evidence>
<dbReference type="OrthoDB" id="1900999at2759"/>
<sequence>MSHAKTTVVINNDLGGGLALQYHCKSGDNDLGARSLAPGGSWSFQFNPDIFGRTLYFCSFSWQSESHYFDIYVQKRDKEFERFGCTNCSWKIRKNGPCKLNKNTNILARCRCVSKLWNSTLDSPYFIEFLTRPRFLFSFRKDSELCFFSSLLLVPQDENSSPVDADYHLKLKLEDSFRVCGHVRGLVCLDDLRVIKERKETAPVICNPRTGQLLPLPKVKTKRSVPVNSFLGFDPTDEEFKSLGMYARAIVCFDVRLEKFSVINAAEGMDLSLGTLVNYKGKISCLVAAICMCPFYVYYYNMERNTLRRVEIKGMDAVRDYESMTLDYVEDVKLMEHV</sequence>
<protein>
    <recommendedName>
        <fullName evidence="7">F-box associated beta-propeller type 3 domain-containing protein</fullName>
    </recommendedName>
</protein>
<keyword evidence="6" id="KW-0472">Membrane</keyword>
<organism evidence="8 9">
    <name type="scientific">Microthlaspi erraticum</name>
    <dbReference type="NCBI Taxonomy" id="1685480"/>
    <lineage>
        <taxon>Eukaryota</taxon>
        <taxon>Viridiplantae</taxon>
        <taxon>Streptophyta</taxon>
        <taxon>Embryophyta</taxon>
        <taxon>Tracheophyta</taxon>
        <taxon>Spermatophyta</taxon>
        <taxon>Magnoliopsida</taxon>
        <taxon>eudicotyledons</taxon>
        <taxon>Gunneridae</taxon>
        <taxon>Pentapetalae</taxon>
        <taxon>rosids</taxon>
        <taxon>malvids</taxon>
        <taxon>Brassicales</taxon>
        <taxon>Brassicaceae</taxon>
        <taxon>Coluteocarpeae</taxon>
        <taxon>Microthlaspi</taxon>
    </lineage>
</organism>
<proteinExistence type="inferred from homology"/>
<gene>
    <name evidence="8" type="ORF">MERR_LOCUS2144</name>
</gene>
<keyword evidence="5" id="KW-0732">Signal</keyword>
<dbReference type="InterPro" id="IPR013187">
    <property type="entry name" value="F-box-assoc_dom_typ3"/>
</dbReference>
<evidence type="ECO:0000256" key="6">
    <source>
        <dbReference type="SAM" id="Phobius"/>
    </source>
</evidence>
<dbReference type="InterPro" id="IPR010264">
    <property type="entry name" value="Self-incomp_S1"/>
</dbReference>
<dbReference type="AlphaFoldDB" id="A0A6D2HGE7"/>
<dbReference type="Proteomes" id="UP000467841">
    <property type="component" value="Unassembled WGS sequence"/>
</dbReference>
<accession>A0A6D2HGE7</accession>
<comment type="caution">
    <text evidence="8">The sequence shown here is derived from an EMBL/GenBank/DDBJ whole genome shotgun (WGS) entry which is preliminary data.</text>
</comment>
<feature type="domain" description="F-box associated beta-propeller type 3" evidence="7">
    <location>
        <begin position="134"/>
        <end position="246"/>
    </location>
</feature>
<evidence type="ECO:0000313" key="8">
    <source>
        <dbReference type="EMBL" id="CAA7014909.1"/>
    </source>
</evidence>
<evidence type="ECO:0000256" key="4">
    <source>
        <dbReference type="ARBA" id="ARBA00022525"/>
    </source>
</evidence>
<keyword evidence="6" id="KW-1133">Transmembrane helix</keyword>
<evidence type="ECO:0000256" key="3">
    <source>
        <dbReference type="ARBA" id="ARBA00022471"/>
    </source>
</evidence>